<dbReference type="PANTHER" id="PTHR31672:SF13">
    <property type="entry name" value="F-BOX PROTEIN CPR30-LIKE"/>
    <property type="match status" value="1"/>
</dbReference>
<evidence type="ECO:0000313" key="3">
    <source>
        <dbReference type="Proteomes" id="UP001341840"/>
    </source>
</evidence>
<accession>A0ABU6WBQ2</accession>
<dbReference type="EMBL" id="JASCZI010181367">
    <property type="protein sequence ID" value="MED6182607.1"/>
    <property type="molecule type" value="Genomic_DNA"/>
</dbReference>
<organism evidence="2 3">
    <name type="scientific">Stylosanthes scabra</name>
    <dbReference type="NCBI Taxonomy" id="79078"/>
    <lineage>
        <taxon>Eukaryota</taxon>
        <taxon>Viridiplantae</taxon>
        <taxon>Streptophyta</taxon>
        <taxon>Embryophyta</taxon>
        <taxon>Tracheophyta</taxon>
        <taxon>Spermatophyta</taxon>
        <taxon>Magnoliopsida</taxon>
        <taxon>eudicotyledons</taxon>
        <taxon>Gunneridae</taxon>
        <taxon>Pentapetalae</taxon>
        <taxon>rosids</taxon>
        <taxon>fabids</taxon>
        <taxon>Fabales</taxon>
        <taxon>Fabaceae</taxon>
        <taxon>Papilionoideae</taxon>
        <taxon>50 kb inversion clade</taxon>
        <taxon>dalbergioids sensu lato</taxon>
        <taxon>Dalbergieae</taxon>
        <taxon>Pterocarpus clade</taxon>
        <taxon>Stylosanthes</taxon>
    </lineage>
</organism>
<dbReference type="InterPro" id="IPR036047">
    <property type="entry name" value="F-box-like_dom_sf"/>
</dbReference>
<dbReference type="Pfam" id="PF00646">
    <property type="entry name" value="F-box"/>
    <property type="match status" value="1"/>
</dbReference>
<name>A0ABU6WBQ2_9FABA</name>
<dbReference type="Gene3D" id="1.20.1280.50">
    <property type="match status" value="1"/>
</dbReference>
<dbReference type="InterPro" id="IPR001810">
    <property type="entry name" value="F-box_dom"/>
</dbReference>
<comment type="caution">
    <text evidence="2">The sequence shown here is derived from an EMBL/GenBank/DDBJ whole genome shotgun (WGS) entry which is preliminary data.</text>
</comment>
<evidence type="ECO:0000313" key="2">
    <source>
        <dbReference type="EMBL" id="MED6182607.1"/>
    </source>
</evidence>
<dbReference type="CDD" id="cd09917">
    <property type="entry name" value="F-box_SF"/>
    <property type="match status" value="1"/>
</dbReference>
<dbReference type="Proteomes" id="UP001341840">
    <property type="component" value="Unassembled WGS sequence"/>
</dbReference>
<dbReference type="PANTHER" id="PTHR31672">
    <property type="entry name" value="BNACNNG10540D PROTEIN"/>
    <property type="match status" value="1"/>
</dbReference>
<keyword evidence="3" id="KW-1185">Reference proteome</keyword>
<proteinExistence type="predicted"/>
<sequence>MSDIPPSSLEIPQLLDDLMCEIFERCNGLTIQNVRHTCRHWRQLAGSYEFAARVSNRCRSRGCYLFAHFGYLFSWTTALDWIMKLDSRTGETSEFTLPFLFNHDGWFEILGVEQGVFCIRYCCLGSERFLLTWNPSTGIFHRINDPTDLHEGEPAFLYAFAFYPKSTHYAIIHVFYEDYESPACVLTIYTSFRRNWYVTIPCPN</sequence>
<evidence type="ECO:0000259" key="1">
    <source>
        <dbReference type="Pfam" id="PF00646"/>
    </source>
</evidence>
<gene>
    <name evidence="2" type="ORF">PIB30_030087</name>
</gene>
<feature type="domain" description="F-box" evidence="1">
    <location>
        <begin position="12"/>
        <end position="49"/>
    </location>
</feature>
<protein>
    <recommendedName>
        <fullName evidence="1">F-box domain-containing protein</fullName>
    </recommendedName>
</protein>
<dbReference type="SUPFAM" id="SSF81383">
    <property type="entry name" value="F-box domain"/>
    <property type="match status" value="1"/>
</dbReference>
<dbReference type="InterPro" id="IPR050796">
    <property type="entry name" value="SCF_F-box_component"/>
</dbReference>
<reference evidence="2 3" key="1">
    <citation type="journal article" date="2023" name="Plants (Basel)">
        <title>Bridging the Gap: Combining Genomics and Transcriptomics Approaches to Understand Stylosanthes scabra, an Orphan Legume from the Brazilian Caatinga.</title>
        <authorList>
            <person name="Ferreira-Neto J.R.C."/>
            <person name="da Silva M.D."/>
            <person name="Binneck E."/>
            <person name="de Melo N.F."/>
            <person name="da Silva R.H."/>
            <person name="de Melo A.L.T.M."/>
            <person name="Pandolfi V."/>
            <person name="Bustamante F.O."/>
            <person name="Brasileiro-Vidal A.C."/>
            <person name="Benko-Iseppon A.M."/>
        </authorList>
    </citation>
    <scope>NUCLEOTIDE SEQUENCE [LARGE SCALE GENOMIC DNA]</scope>
    <source>
        <tissue evidence="2">Leaves</tissue>
    </source>
</reference>